<dbReference type="RefSeq" id="WP_011638732.1">
    <property type="nucleotide sequence ID" value="NZ_JBBMQR010000010.1"/>
</dbReference>
<evidence type="ECO:0000313" key="2">
    <source>
        <dbReference type="Proteomes" id="UP000055702"/>
    </source>
</evidence>
<dbReference type="OMA" id="CHGKLID"/>
<dbReference type="GeneID" id="41838667"/>
<dbReference type="AlphaFoldDB" id="A0A106C2A0"/>
<evidence type="ECO:0000313" key="1">
    <source>
        <dbReference type="EMBL" id="KVX02908.1"/>
    </source>
</evidence>
<name>A0A106C2A0_SHEFR</name>
<gene>
    <name evidence="1" type="ORF">AWJ07_11395</name>
</gene>
<dbReference type="Proteomes" id="UP000055702">
    <property type="component" value="Unassembled WGS sequence"/>
</dbReference>
<reference evidence="1 2" key="1">
    <citation type="submission" date="2016-01" db="EMBL/GenBank/DDBJ databases">
        <title>Draft genome of the antarctic isolate Shewanella frigidimarina Ag06-30.</title>
        <authorList>
            <person name="Parmeciano Di Noto G."/>
            <person name="Vazquez S."/>
            <person name="Mac Cormack W."/>
            <person name="Iriarte A."/>
            <person name="Quiroga C."/>
        </authorList>
    </citation>
    <scope>NUCLEOTIDE SEQUENCE [LARGE SCALE GENOMIC DNA]</scope>
    <source>
        <strain evidence="1 2">Ag06-30</strain>
    </source>
</reference>
<organism evidence="1">
    <name type="scientific">Shewanella frigidimarina</name>
    <dbReference type="NCBI Taxonomy" id="56812"/>
    <lineage>
        <taxon>Bacteria</taxon>
        <taxon>Pseudomonadati</taxon>
        <taxon>Pseudomonadota</taxon>
        <taxon>Gammaproteobacteria</taxon>
        <taxon>Alteromonadales</taxon>
        <taxon>Shewanellaceae</taxon>
        <taxon>Shewanella</taxon>
    </lineage>
</organism>
<accession>A0A106C2A0</accession>
<protein>
    <submittedName>
        <fullName evidence="1">Uncharacterized protein</fullName>
    </submittedName>
</protein>
<sequence length="116" mass="13272">MNSLFLTAISSLMAITINQQDIPAKELPLDHDNVQKLVSSGNIRSLDDYLTWLSQYCDGHLIDAQLYQHQDKWRYDLQFKLKQGHVVNLQLDAANGMQDSLTQLPSECTKHETVTR</sequence>
<proteinExistence type="predicted"/>
<comment type="caution">
    <text evidence="1">The sequence shown here is derived from an EMBL/GenBank/DDBJ whole genome shotgun (WGS) entry which is preliminary data.</text>
</comment>
<dbReference type="EMBL" id="LRDC01000002">
    <property type="protein sequence ID" value="KVX02908.1"/>
    <property type="molecule type" value="Genomic_DNA"/>
</dbReference>